<dbReference type="Proteomes" id="UP001151760">
    <property type="component" value="Unassembled WGS sequence"/>
</dbReference>
<organism evidence="3 4">
    <name type="scientific">Tanacetum coccineum</name>
    <dbReference type="NCBI Taxonomy" id="301880"/>
    <lineage>
        <taxon>Eukaryota</taxon>
        <taxon>Viridiplantae</taxon>
        <taxon>Streptophyta</taxon>
        <taxon>Embryophyta</taxon>
        <taxon>Tracheophyta</taxon>
        <taxon>Spermatophyta</taxon>
        <taxon>Magnoliopsida</taxon>
        <taxon>eudicotyledons</taxon>
        <taxon>Gunneridae</taxon>
        <taxon>Pentapetalae</taxon>
        <taxon>asterids</taxon>
        <taxon>campanulids</taxon>
        <taxon>Asterales</taxon>
        <taxon>Asteraceae</taxon>
        <taxon>Asteroideae</taxon>
        <taxon>Anthemideae</taxon>
        <taxon>Anthemidinae</taxon>
        <taxon>Tanacetum</taxon>
    </lineage>
</organism>
<keyword evidence="4" id="KW-1185">Reference proteome</keyword>
<sequence length="277" mass="31674">MDYQCTQPSEEIDKIIQRTQERGIEICRQNEELNRVHEETMQILRELIKIQDEKRIAKEKEAARQEEEKRIAKEKEAAELEAKRKSQECLNIEEKSIPQASIRSRKSRIDPTLRNFTISTKRIPFSTVKTVNSLKMGDKHLDTQKGSLESSVKDPIPIPSESDDLDVVIPIPPGIDERCFNAESDLLESLLNRDSPIDSTKIDSIFDEFSLPRPPEESNSEISDATIESLSPSPILIEDSDSLMEEIDLFLASDDSMPTVQCDSSTMTRQEKEYRFS</sequence>
<feature type="compositionally biased region" description="Polar residues" evidence="2">
    <location>
        <begin position="256"/>
        <end position="268"/>
    </location>
</feature>
<feature type="compositionally biased region" description="Polar residues" evidence="2">
    <location>
        <begin position="220"/>
        <end position="232"/>
    </location>
</feature>
<name>A0ABQ5GBT5_9ASTR</name>
<feature type="coiled-coil region" evidence="1">
    <location>
        <begin position="48"/>
        <end position="95"/>
    </location>
</feature>
<reference evidence="3" key="2">
    <citation type="submission" date="2022-01" db="EMBL/GenBank/DDBJ databases">
        <authorList>
            <person name="Yamashiro T."/>
            <person name="Shiraishi A."/>
            <person name="Satake H."/>
            <person name="Nakayama K."/>
        </authorList>
    </citation>
    <scope>NUCLEOTIDE SEQUENCE</scope>
</reference>
<keyword evidence="1" id="KW-0175">Coiled coil</keyword>
<feature type="region of interest" description="Disordered" evidence="2">
    <location>
        <begin position="209"/>
        <end position="233"/>
    </location>
</feature>
<protein>
    <submittedName>
        <fullName evidence="3">Uncharacterized protein</fullName>
    </submittedName>
</protein>
<evidence type="ECO:0000256" key="1">
    <source>
        <dbReference type="SAM" id="Coils"/>
    </source>
</evidence>
<reference evidence="3" key="1">
    <citation type="journal article" date="2022" name="Int. J. Mol. Sci.">
        <title>Draft Genome of Tanacetum Coccineum: Genomic Comparison of Closely Related Tanacetum-Family Plants.</title>
        <authorList>
            <person name="Yamashiro T."/>
            <person name="Shiraishi A."/>
            <person name="Nakayama K."/>
            <person name="Satake H."/>
        </authorList>
    </citation>
    <scope>NUCLEOTIDE SEQUENCE</scope>
</reference>
<feature type="region of interest" description="Disordered" evidence="2">
    <location>
        <begin position="143"/>
        <end position="165"/>
    </location>
</feature>
<evidence type="ECO:0000256" key="2">
    <source>
        <dbReference type="SAM" id="MobiDB-lite"/>
    </source>
</evidence>
<evidence type="ECO:0000313" key="3">
    <source>
        <dbReference type="EMBL" id="GJT72337.1"/>
    </source>
</evidence>
<evidence type="ECO:0000313" key="4">
    <source>
        <dbReference type="Proteomes" id="UP001151760"/>
    </source>
</evidence>
<gene>
    <name evidence="3" type="ORF">Tco_1031623</name>
</gene>
<comment type="caution">
    <text evidence="3">The sequence shown here is derived from an EMBL/GenBank/DDBJ whole genome shotgun (WGS) entry which is preliminary data.</text>
</comment>
<proteinExistence type="predicted"/>
<accession>A0ABQ5GBT5</accession>
<feature type="region of interest" description="Disordered" evidence="2">
    <location>
        <begin position="256"/>
        <end position="277"/>
    </location>
</feature>
<dbReference type="EMBL" id="BQNB010018249">
    <property type="protein sequence ID" value="GJT72337.1"/>
    <property type="molecule type" value="Genomic_DNA"/>
</dbReference>